<organism evidence="1 2">
    <name type="scientific">Alicyclobacillus acidoterrestris (strain ATCC 49025 / DSM 3922 / CIP 106132 / NCIMB 13137 / GD3B)</name>
    <dbReference type="NCBI Taxonomy" id="1356854"/>
    <lineage>
        <taxon>Bacteria</taxon>
        <taxon>Bacillati</taxon>
        <taxon>Bacillota</taxon>
        <taxon>Bacilli</taxon>
        <taxon>Bacillales</taxon>
        <taxon>Alicyclobacillaceae</taxon>
        <taxon>Alicyclobacillus</taxon>
    </lineage>
</organism>
<gene>
    <name evidence="1" type="ORF">K1I37_06545</name>
</gene>
<reference evidence="2" key="1">
    <citation type="journal article" date="2022" name="G3 (Bethesda)">
        <title>Unveiling the complete genome sequence of Alicyclobacillus acidoterrestris DSM 3922T, a taint-producing strain.</title>
        <authorList>
            <person name="Leonardo I.C."/>
            <person name="Barreto Crespo M.T."/>
            <person name="Gaspar F.B."/>
        </authorList>
    </citation>
    <scope>NUCLEOTIDE SEQUENCE [LARGE SCALE GENOMIC DNA]</scope>
    <source>
        <strain evidence="2">DSM 3922</strain>
    </source>
</reference>
<dbReference type="PANTHER" id="PTHR42110:SF1">
    <property type="entry name" value="L-ASPARAGINASE, PUTATIVE (AFU_ORTHOLOGUE AFUA_3G11890)-RELATED"/>
    <property type="match status" value="1"/>
</dbReference>
<dbReference type="RefSeq" id="WP_021294964.1">
    <property type="nucleotide sequence ID" value="NZ_AURB01000025.1"/>
</dbReference>
<name>T0CJ73_ALIAG</name>
<accession>A0A9E6ZVV7</accession>
<sequence>MDKPFAYVTRGGIAESVHAGVIAVVSSDGKLVGEFGDSTLVTFARSACKPLQAIPVVESGAMASYGFDEADLALFCASHSSELQHTERVERILEKIGLDESYLQCGPHMPHSMETYDRLIQAGKSLSSLYSNCSGKHSGMLAYSKHVGADIHTYHQVNHPLQQAILEVVAELTEVQKQDIVLGVDGCGIPVHALPVRNWAKAYAKFAHPDAFVHGDAMRQISSAMRAYPQLVGGTDRFDTDLMTATHGRILAKGGAEGFMMVAIPEQSVGIAMKVRDGNARVIPPVVIRTLTTLGALSNDELEALQKYVAPEVKNTRDEVVGEIVADFELSLT</sequence>
<dbReference type="OrthoDB" id="9770793at2"/>
<dbReference type="eggNOG" id="COG4448">
    <property type="taxonomic scope" value="Bacteria"/>
</dbReference>
<protein>
    <submittedName>
        <fullName evidence="1">Asparaginase</fullName>
    </submittedName>
</protein>
<dbReference type="PANTHER" id="PTHR42110">
    <property type="entry name" value="L-ASPARAGINASE, PUTATIVE (AFU_ORTHOLOGUE AFUA_3G11890)-RELATED"/>
    <property type="match status" value="1"/>
</dbReference>
<dbReference type="Proteomes" id="UP000829401">
    <property type="component" value="Chromosome"/>
</dbReference>
<dbReference type="AlphaFoldDB" id="T0CJ73"/>
<evidence type="ECO:0000313" key="1">
    <source>
        <dbReference type="EMBL" id="UNO50134.1"/>
    </source>
</evidence>
<accession>T0CJ73</accession>
<evidence type="ECO:0000313" key="2">
    <source>
        <dbReference type="Proteomes" id="UP000829401"/>
    </source>
</evidence>
<dbReference type="EMBL" id="CP080467">
    <property type="protein sequence ID" value="UNO50134.1"/>
    <property type="molecule type" value="Genomic_DNA"/>
</dbReference>
<dbReference type="Pfam" id="PF06089">
    <property type="entry name" value="Asparaginase_II"/>
    <property type="match status" value="1"/>
</dbReference>
<dbReference type="STRING" id="1356854.N007_19045"/>
<proteinExistence type="predicted"/>
<dbReference type="KEGG" id="aaco:K1I37_06545"/>
<dbReference type="InterPro" id="IPR010349">
    <property type="entry name" value="Asparaginase_II"/>
</dbReference>
<keyword evidence="2" id="KW-1185">Reference proteome</keyword>